<evidence type="ECO:0000259" key="7">
    <source>
        <dbReference type="Pfam" id="PF12867"/>
    </source>
</evidence>
<dbReference type="InterPro" id="IPR016187">
    <property type="entry name" value="CTDL_fold"/>
</dbReference>
<comment type="similarity">
    <text evidence="4">Belongs to the EgtB family.</text>
</comment>
<evidence type="ECO:0000256" key="2">
    <source>
        <dbReference type="ARBA" id="ARBA00023004"/>
    </source>
</evidence>
<feature type="binding site" evidence="4">
    <location>
        <position position="148"/>
    </location>
    <ligand>
        <name>Fe cation</name>
        <dbReference type="ChEBI" id="CHEBI:24875"/>
    </ligand>
</feature>
<accession>A0ABV1KGH6</accession>
<dbReference type="InterPro" id="IPR032890">
    <property type="entry name" value="EgtB_Actinobacteria"/>
</dbReference>
<comment type="cofactor">
    <cofactor evidence="4">
        <name>Fe(2+)</name>
        <dbReference type="ChEBI" id="CHEBI:29033"/>
    </cofactor>
</comment>
<dbReference type="InterPro" id="IPR034660">
    <property type="entry name" value="DinB/YfiT-like"/>
</dbReference>
<dbReference type="Pfam" id="PF03781">
    <property type="entry name" value="FGE-sulfatase"/>
    <property type="match status" value="1"/>
</dbReference>
<feature type="domain" description="Sulfatase-modifying factor enzyme-like" evidence="6">
    <location>
        <begin position="185"/>
        <end position="444"/>
    </location>
</feature>
<dbReference type="SUPFAM" id="SSF109854">
    <property type="entry name" value="DinB/YfiT-like putative metalloenzymes"/>
    <property type="match status" value="1"/>
</dbReference>
<gene>
    <name evidence="4 8" type="primary">egtB</name>
    <name evidence="8" type="ORF">WIS52_24070</name>
</gene>
<keyword evidence="2 4" id="KW-0408">Iron</keyword>
<dbReference type="RefSeq" id="WP_349300628.1">
    <property type="nucleotide sequence ID" value="NZ_JBEDNQ010000011.1"/>
</dbReference>
<evidence type="ECO:0000256" key="1">
    <source>
        <dbReference type="ARBA" id="ARBA00023002"/>
    </source>
</evidence>
<proteinExistence type="inferred from homology"/>
<dbReference type="NCBIfam" id="TIGR03440">
    <property type="entry name" value="egtB_TIGR03440"/>
    <property type="match status" value="1"/>
</dbReference>
<comment type="catalytic activity">
    <reaction evidence="4">
        <text>gamma-L-glutamyl-L-cysteine + hercynine + O2 = gamma-L-glutamyl-hercynylcysteine S-oxide + H2O</text>
        <dbReference type="Rhea" id="RHEA:42672"/>
        <dbReference type="ChEBI" id="CHEBI:15377"/>
        <dbReference type="ChEBI" id="CHEBI:15379"/>
        <dbReference type="ChEBI" id="CHEBI:15781"/>
        <dbReference type="ChEBI" id="CHEBI:58173"/>
        <dbReference type="ChEBI" id="CHEBI:82703"/>
        <dbReference type="EC" id="1.14.99.50"/>
    </reaction>
</comment>
<organism evidence="8 9">
    <name type="scientific">Pseudonocardia nematodicida</name>
    <dbReference type="NCBI Taxonomy" id="1206997"/>
    <lineage>
        <taxon>Bacteria</taxon>
        <taxon>Bacillati</taxon>
        <taxon>Actinomycetota</taxon>
        <taxon>Actinomycetes</taxon>
        <taxon>Pseudonocardiales</taxon>
        <taxon>Pseudonocardiaceae</taxon>
        <taxon>Pseudonocardia</taxon>
    </lineage>
</organism>
<keyword evidence="4" id="KW-0479">Metal-binding</keyword>
<dbReference type="HAMAP" id="MF_02035">
    <property type="entry name" value="EgtB"/>
    <property type="match status" value="1"/>
</dbReference>
<comment type="caution">
    <text evidence="8">The sequence shown here is derived from an EMBL/GenBank/DDBJ whole genome shotgun (WGS) entry which is preliminary data.</text>
</comment>
<keyword evidence="4" id="KW-0503">Monooxygenase</keyword>
<feature type="binding site" evidence="4">
    <location>
        <position position="433"/>
    </location>
    <ligand>
        <name>gamma-L-glutamyl-L-cysteine</name>
        <dbReference type="ChEBI" id="CHEBI:58173"/>
    </ligand>
</feature>
<feature type="binding site" evidence="4">
    <location>
        <position position="62"/>
    </location>
    <ligand>
        <name>Fe cation</name>
        <dbReference type="ChEBI" id="CHEBI:24875"/>
    </ligand>
</feature>
<dbReference type="PANTHER" id="PTHR23150:SF36">
    <property type="entry name" value="HERCYNINE OXYGENASE"/>
    <property type="match status" value="1"/>
</dbReference>
<protein>
    <recommendedName>
        <fullName evidence="4">Hercynine oxygenase</fullName>
        <ecNumber evidence="4">1.14.99.50</ecNumber>
    </recommendedName>
    <alternativeName>
        <fullName evidence="4">Gamma-glutamyl hercynylcysteine S-oxide synthase</fullName>
    </alternativeName>
</protein>
<dbReference type="Gene3D" id="1.20.120.450">
    <property type="entry name" value="dinb family like domain"/>
    <property type="match status" value="1"/>
</dbReference>
<evidence type="ECO:0000256" key="3">
    <source>
        <dbReference type="ARBA" id="ARBA00037882"/>
    </source>
</evidence>
<evidence type="ECO:0000313" key="8">
    <source>
        <dbReference type="EMBL" id="MEQ3553561.1"/>
    </source>
</evidence>
<dbReference type="EC" id="1.14.99.50" evidence="4"/>
<feature type="binding site" evidence="4">
    <location>
        <position position="429"/>
    </location>
    <ligand>
        <name>gamma-L-glutamyl-L-cysteine</name>
        <dbReference type="ChEBI" id="CHEBI:58173"/>
    </ligand>
</feature>
<name>A0ABV1KGH6_9PSEU</name>
<reference evidence="8 9" key="1">
    <citation type="submission" date="2024-03" db="EMBL/GenBank/DDBJ databases">
        <title>Draft genome sequence of Pseudonocardia nematodicida JCM 31783.</title>
        <authorList>
            <person name="Butdee W."/>
            <person name="Duangmal K."/>
        </authorList>
    </citation>
    <scope>NUCLEOTIDE SEQUENCE [LARGE SCALE GENOMIC DNA]</scope>
    <source>
        <strain evidence="8 9">JCM 31783</strain>
    </source>
</reference>
<feature type="compositionally biased region" description="Low complexity" evidence="5">
    <location>
        <begin position="1"/>
        <end position="11"/>
    </location>
</feature>
<dbReference type="InterPro" id="IPR005532">
    <property type="entry name" value="SUMF_dom"/>
</dbReference>
<feature type="region of interest" description="Disordered" evidence="5">
    <location>
        <begin position="1"/>
        <end position="20"/>
    </location>
</feature>
<evidence type="ECO:0000313" key="9">
    <source>
        <dbReference type="Proteomes" id="UP001494902"/>
    </source>
</evidence>
<dbReference type="EMBL" id="JBEDNQ010000011">
    <property type="protein sequence ID" value="MEQ3553561.1"/>
    <property type="molecule type" value="Genomic_DNA"/>
</dbReference>
<dbReference type="Pfam" id="PF12867">
    <property type="entry name" value="DinB_2"/>
    <property type="match status" value="1"/>
</dbReference>
<keyword evidence="1 4" id="KW-0560">Oxidoreductase</keyword>
<dbReference type="SUPFAM" id="SSF56436">
    <property type="entry name" value="C-type lectin-like"/>
    <property type="match status" value="1"/>
</dbReference>
<dbReference type="InterPro" id="IPR024775">
    <property type="entry name" value="DinB-like"/>
</dbReference>
<dbReference type="Gene3D" id="3.90.1580.10">
    <property type="entry name" value="paralog of FGE (formylglycine-generating enzyme)"/>
    <property type="match status" value="1"/>
</dbReference>
<dbReference type="InterPro" id="IPR051043">
    <property type="entry name" value="Sulfatase_Mod_Factor_Kinase"/>
</dbReference>
<sequence>MTTEQTTGPAAPGTPPERMRERVAALLERSRARSTRLTDLDDAELQSQHSPLMSPLVWDLAHIGSQEELWLVRDVGGREPLRPEIDGLYDAFQHSRSSRVELPLLTPAEARAYVAEVRDKALDALHRSPLSGRPLEHEGFAFGMIVQHEQQHDETMLATHQLRAGGPLLDAPPPPRPDVPVTDPAAEVLVPAGPSEMGTTTEPWALDNERPAHTVDLPAYLIEAYPVTNGRYAEFVEAGGYDDRRLWTDAGWAHRVDEGLVAPRFWSRDADGTWWRRRFGVVERVPVDEPVVHVTFHEAQAFARWAGKRLPTEAEWEKAARFDPATGRSRRFPWGDDDPTASRANLGQRHLQPAPVGAYPEGASALGVHQMLGDVWEWCDSGWHPYPGFRMFPYPEYSQAFFGGDYAVLRGGSFGTDPAAIRATFRNWDHPVRRQIFSGFRLARDARPGIDL</sequence>
<evidence type="ECO:0000256" key="4">
    <source>
        <dbReference type="HAMAP-Rule" id="MF_02035"/>
    </source>
</evidence>
<comment type="function">
    <text evidence="4">Catalyzes the oxidative sulfurization of hercynine (N-alpha,N-alpha,N-alpha-trimethyl-L-histidine) into hercynyl-gamma-L-glutamyl-L-cysteine sulfoxide, a step in the biosynthesis pathway of ergothioneine.</text>
</comment>
<dbReference type="InterPro" id="IPR017806">
    <property type="entry name" value="EgtB"/>
</dbReference>
<comment type="pathway">
    <text evidence="3 4">Amino-acid biosynthesis; ergothioneine biosynthesis.</text>
</comment>
<feature type="binding site" evidence="4">
    <location>
        <position position="152"/>
    </location>
    <ligand>
        <name>Fe cation</name>
        <dbReference type="ChEBI" id="CHEBI:24875"/>
    </ligand>
</feature>
<dbReference type="InterPro" id="IPR042095">
    <property type="entry name" value="SUMF_sf"/>
</dbReference>
<feature type="domain" description="DinB-like" evidence="7">
    <location>
        <begin position="27"/>
        <end position="156"/>
    </location>
</feature>
<dbReference type="Proteomes" id="UP001494902">
    <property type="component" value="Unassembled WGS sequence"/>
</dbReference>
<evidence type="ECO:0000256" key="5">
    <source>
        <dbReference type="SAM" id="MobiDB-lite"/>
    </source>
</evidence>
<keyword evidence="9" id="KW-1185">Reference proteome</keyword>
<evidence type="ECO:0000259" key="6">
    <source>
        <dbReference type="Pfam" id="PF03781"/>
    </source>
</evidence>
<feature type="binding site" evidence="4">
    <location>
        <begin position="96"/>
        <end position="99"/>
    </location>
    <ligand>
        <name>gamma-L-glutamyl-L-cysteine</name>
        <dbReference type="ChEBI" id="CHEBI:58173"/>
    </ligand>
</feature>
<dbReference type="PANTHER" id="PTHR23150">
    <property type="entry name" value="SULFATASE MODIFYING FACTOR 1, 2"/>
    <property type="match status" value="1"/>
</dbReference>